<evidence type="ECO:0008006" key="5">
    <source>
        <dbReference type="Google" id="ProtNLM"/>
    </source>
</evidence>
<evidence type="ECO:0000256" key="2">
    <source>
        <dbReference type="SAM" id="Phobius"/>
    </source>
</evidence>
<keyword evidence="2" id="KW-1133">Transmembrane helix</keyword>
<keyword evidence="2" id="KW-0812">Transmembrane</keyword>
<dbReference type="InterPro" id="IPR045584">
    <property type="entry name" value="Pilin-like"/>
</dbReference>
<sequence length="235" mass="27187">MLSAIKKLKQKKFYRGFIPLDPKKFNFPAGDKMVFPRQSKKLHLSGKDLTGLTLIELLVVIAIIALIAVAILIAISNVRIKGRDAKRLAEIKQIEKAIQFYYEDHGYYPGANDEPLISTDWWDPNYGWWYLSRVLEPYLKKIPVDPINKQINNPWPSPNYDHSGDYFYYYYSPQRLGALTGSNVAGEYDLWVRLENKKNPYRCEFVGYLKYEGFSNLSICGDSDAPEMKDVYSPH</sequence>
<accession>A0A1G1XYG9</accession>
<organism evidence="3 4">
    <name type="scientific">Candidatus Buchananbacteria bacterium RIFCSPHIGHO2_01_FULL_39_14</name>
    <dbReference type="NCBI Taxonomy" id="1797532"/>
    <lineage>
        <taxon>Bacteria</taxon>
        <taxon>Candidatus Buchananiibacteriota</taxon>
    </lineage>
</organism>
<dbReference type="SUPFAM" id="SSF54523">
    <property type="entry name" value="Pili subunits"/>
    <property type="match status" value="1"/>
</dbReference>
<dbReference type="PRINTS" id="PR00813">
    <property type="entry name" value="BCTERIALGSPG"/>
</dbReference>
<comment type="caution">
    <text evidence="3">The sequence shown here is derived from an EMBL/GenBank/DDBJ whole genome shotgun (WGS) entry which is preliminary data.</text>
</comment>
<dbReference type="GO" id="GO:0015628">
    <property type="term" value="P:protein secretion by the type II secretion system"/>
    <property type="evidence" value="ECO:0007669"/>
    <property type="project" value="InterPro"/>
</dbReference>
<dbReference type="EMBL" id="MHIB01000006">
    <property type="protein sequence ID" value="OGY45078.1"/>
    <property type="molecule type" value="Genomic_DNA"/>
</dbReference>
<gene>
    <name evidence="3" type="ORF">A2729_03415</name>
</gene>
<evidence type="ECO:0000313" key="3">
    <source>
        <dbReference type="EMBL" id="OGY45078.1"/>
    </source>
</evidence>
<dbReference type="InterPro" id="IPR000983">
    <property type="entry name" value="Bac_GSPG_pilin"/>
</dbReference>
<dbReference type="STRING" id="1797532.A2729_03415"/>
<dbReference type="GO" id="GO:0015627">
    <property type="term" value="C:type II protein secretion system complex"/>
    <property type="evidence" value="ECO:0007669"/>
    <property type="project" value="InterPro"/>
</dbReference>
<dbReference type="PANTHER" id="PTHR30093">
    <property type="entry name" value="GENERAL SECRETION PATHWAY PROTEIN G"/>
    <property type="match status" value="1"/>
</dbReference>
<dbReference type="AlphaFoldDB" id="A0A1G1XYG9"/>
<dbReference type="Proteomes" id="UP000178930">
    <property type="component" value="Unassembled WGS sequence"/>
</dbReference>
<feature type="transmembrane region" description="Helical" evidence="2">
    <location>
        <begin position="54"/>
        <end position="78"/>
    </location>
</feature>
<keyword evidence="1" id="KW-0488">Methylation</keyword>
<keyword evidence="2" id="KW-0472">Membrane</keyword>
<dbReference type="Gene3D" id="3.30.700.10">
    <property type="entry name" value="Glycoprotein, Type 4 Pilin"/>
    <property type="match status" value="1"/>
</dbReference>
<evidence type="ECO:0000313" key="4">
    <source>
        <dbReference type="Proteomes" id="UP000178930"/>
    </source>
</evidence>
<dbReference type="NCBIfam" id="TIGR02532">
    <property type="entry name" value="IV_pilin_GFxxxE"/>
    <property type="match status" value="1"/>
</dbReference>
<dbReference type="PROSITE" id="PS00409">
    <property type="entry name" value="PROKAR_NTER_METHYL"/>
    <property type="match status" value="1"/>
</dbReference>
<evidence type="ECO:0000256" key="1">
    <source>
        <dbReference type="ARBA" id="ARBA00022481"/>
    </source>
</evidence>
<protein>
    <recommendedName>
        <fullName evidence="5">Type II secretion system protein GspG C-terminal domain-containing protein</fullName>
    </recommendedName>
</protein>
<name>A0A1G1XYG9_9BACT</name>
<proteinExistence type="predicted"/>
<dbReference type="InterPro" id="IPR012902">
    <property type="entry name" value="N_methyl_site"/>
</dbReference>
<reference evidence="3 4" key="1">
    <citation type="journal article" date="2016" name="Nat. Commun.">
        <title>Thousands of microbial genomes shed light on interconnected biogeochemical processes in an aquifer system.</title>
        <authorList>
            <person name="Anantharaman K."/>
            <person name="Brown C.T."/>
            <person name="Hug L.A."/>
            <person name="Sharon I."/>
            <person name="Castelle C.J."/>
            <person name="Probst A.J."/>
            <person name="Thomas B.C."/>
            <person name="Singh A."/>
            <person name="Wilkins M.J."/>
            <person name="Karaoz U."/>
            <person name="Brodie E.L."/>
            <person name="Williams K.H."/>
            <person name="Hubbard S.S."/>
            <person name="Banfield J.F."/>
        </authorList>
    </citation>
    <scope>NUCLEOTIDE SEQUENCE [LARGE SCALE GENOMIC DNA]</scope>
</reference>